<dbReference type="Proteomes" id="UP000030693">
    <property type="component" value="Unassembled WGS sequence"/>
</dbReference>
<organism evidence="1">
    <name type="scientific">Fonticula alba</name>
    <name type="common">Slime mold</name>
    <dbReference type="NCBI Taxonomy" id="691883"/>
    <lineage>
        <taxon>Eukaryota</taxon>
        <taxon>Rotosphaerida</taxon>
        <taxon>Fonticulaceae</taxon>
        <taxon>Fonticula</taxon>
    </lineage>
</organism>
<protein>
    <submittedName>
        <fullName evidence="1">Uncharacterized protein</fullName>
    </submittedName>
</protein>
<keyword evidence="2" id="KW-1185">Reference proteome</keyword>
<reference evidence="1" key="1">
    <citation type="submission" date="2013-04" db="EMBL/GenBank/DDBJ databases">
        <title>The Genome Sequence of Fonticula alba ATCC 38817.</title>
        <authorList>
            <consortium name="The Broad Institute Genomics Platform"/>
            <person name="Russ C."/>
            <person name="Cuomo C."/>
            <person name="Burger G."/>
            <person name="Gray M.W."/>
            <person name="Holland P.W.H."/>
            <person name="King N."/>
            <person name="Lang F.B.F."/>
            <person name="Roger A.J."/>
            <person name="Ruiz-Trillo I."/>
            <person name="Brown M."/>
            <person name="Walker B."/>
            <person name="Young S."/>
            <person name="Zeng Q."/>
            <person name="Gargeya S."/>
            <person name="Fitzgerald M."/>
            <person name="Haas B."/>
            <person name="Abouelleil A."/>
            <person name="Allen A.W."/>
            <person name="Alvarado L."/>
            <person name="Arachchi H.M."/>
            <person name="Berlin A.M."/>
            <person name="Chapman S.B."/>
            <person name="Gainer-Dewar J."/>
            <person name="Goldberg J."/>
            <person name="Griggs A."/>
            <person name="Gujja S."/>
            <person name="Hansen M."/>
            <person name="Howarth C."/>
            <person name="Imamovic A."/>
            <person name="Ireland A."/>
            <person name="Larimer J."/>
            <person name="McCowan C."/>
            <person name="Murphy C."/>
            <person name="Pearson M."/>
            <person name="Poon T.W."/>
            <person name="Priest M."/>
            <person name="Roberts A."/>
            <person name="Saif S."/>
            <person name="Shea T."/>
            <person name="Sisk P."/>
            <person name="Sykes S."/>
            <person name="Wortman J."/>
            <person name="Nusbaum C."/>
            <person name="Birren B."/>
        </authorList>
    </citation>
    <scope>NUCLEOTIDE SEQUENCE [LARGE SCALE GENOMIC DNA]</scope>
    <source>
        <strain evidence="1">ATCC 38817</strain>
    </source>
</reference>
<gene>
    <name evidence="1" type="ORF">H696_05728</name>
</gene>
<dbReference type="EMBL" id="KB932213">
    <property type="protein sequence ID" value="KCV67786.1"/>
    <property type="molecule type" value="Genomic_DNA"/>
</dbReference>
<dbReference type="GeneID" id="20530453"/>
<proteinExistence type="predicted"/>
<evidence type="ECO:0000313" key="1">
    <source>
        <dbReference type="EMBL" id="KCV67786.1"/>
    </source>
</evidence>
<dbReference type="AlphaFoldDB" id="A0A058Z0X1"/>
<name>A0A058Z0X1_FONAL</name>
<evidence type="ECO:0000313" key="2">
    <source>
        <dbReference type="Proteomes" id="UP000030693"/>
    </source>
</evidence>
<accession>A0A058Z0X1</accession>
<dbReference type="RefSeq" id="XP_009497817.1">
    <property type="nucleotide sequence ID" value="XM_009499542.1"/>
</dbReference>
<sequence length="629" mass="69359">MNFFQSWLDNTLTYMDLLRLLPDALLQILALKTQIREVAGGMPGWKASLWLEVRPPKKVALPAQLDTLQVLAASFRQGLLLVVASMVLMQANFLQQLRMTGSPDAGEMAPHPEDIHPLAQHHTRQLVLLEGLLVHLSNPSLGGSYLALVQLGSHLTEEAHFWATLLQDKEATLHRSFWHEVPARCNPWNCPTYMALEGQVASLRRVPPFLRRLAHSVGLFRRFSLECGFSVLPAGTLLPSRLPPASQDIYEPMASWLVAQQSAEREESALGANAPAPGPPVAPCWNDAINHLWRDLASMREALMTYNALLLLLDAQRRLLPVPSPDPEPVASPDGQPPPALRLSMDRWFPRCGSPARVAVANPLPDLTAAIGRVETLFIAFKRTSKSALARMWAARAPGEDPDLAMPVEDVCADRRVQRFDHLIGRLALEIRCLGREDAPPAGVAEAEHLQALLAQEGEFLLQTTTRAHTIRRSVGQPDLMGRVDAVLCDLQQHARELGRLAGRVEDFVGDALARPPGVPMDLAKRLLFEDEAGAVRGQAARLPVRVDLPTPADDVPDTADRLLCPEGQAHQERLFRMHAPLLAGPLAAAMYASSVEHFSLRLDVLLRPRRRTLASQLASLWKFATCLP</sequence>